<dbReference type="AlphaFoldDB" id="A0A9Q3H269"/>
<sequence>MGFKHQKQNPPNPPQQDSPVTCMPQKQPPRPPTPGLSGTQWLEDLFCEPSQHNEPPIPGPSQPSKPHEDALTCRPEPEVAVMQSMEEPFACPATPASIIIINDTPFGSPTPPPSPPTLQIPPSAPRTPAPSPSHYQDEACQEFTNLQPALMIP</sequence>
<organism evidence="2 3">
    <name type="scientific">Austropuccinia psidii MF-1</name>
    <dbReference type="NCBI Taxonomy" id="1389203"/>
    <lineage>
        <taxon>Eukaryota</taxon>
        <taxon>Fungi</taxon>
        <taxon>Dikarya</taxon>
        <taxon>Basidiomycota</taxon>
        <taxon>Pucciniomycotina</taxon>
        <taxon>Pucciniomycetes</taxon>
        <taxon>Pucciniales</taxon>
        <taxon>Sphaerophragmiaceae</taxon>
        <taxon>Austropuccinia</taxon>
    </lineage>
</organism>
<protein>
    <submittedName>
        <fullName evidence="2">Uncharacterized protein</fullName>
    </submittedName>
</protein>
<evidence type="ECO:0000313" key="2">
    <source>
        <dbReference type="EMBL" id="MBW0487299.1"/>
    </source>
</evidence>
<feature type="region of interest" description="Disordered" evidence="1">
    <location>
        <begin position="101"/>
        <end position="138"/>
    </location>
</feature>
<name>A0A9Q3H269_9BASI</name>
<dbReference type="EMBL" id="AVOT02009062">
    <property type="protein sequence ID" value="MBW0487299.1"/>
    <property type="molecule type" value="Genomic_DNA"/>
</dbReference>
<comment type="caution">
    <text evidence="2">The sequence shown here is derived from an EMBL/GenBank/DDBJ whole genome shotgun (WGS) entry which is preliminary data.</text>
</comment>
<dbReference type="Proteomes" id="UP000765509">
    <property type="component" value="Unassembled WGS sequence"/>
</dbReference>
<accession>A0A9Q3H269</accession>
<feature type="region of interest" description="Disordered" evidence="1">
    <location>
        <begin position="1"/>
        <end position="72"/>
    </location>
</feature>
<gene>
    <name evidence="2" type="ORF">O181_027014</name>
</gene>
<keyword evidence="3" id="KW-1185">Reference proteome</keyword>
<feature type="compositionally biased region" description="Pro residues" evidence="1">
    <location>
        <begin position="108"/>
        <end position="131"/>
    </location>
</feature>
<evidence type="ECO:0000256" key="1">
    <source>
        <dbReference type="SAM" id="MobiDB-lite"/>
    </source>
</evidence>
<proteinExistence type="predicted"/>
<evidence type="ECO:0000313" key="3">
    <source>
        <dbReference type="Proteomes" id="UP000765509"/>
    </source>
</evidence>
<reference evidence="2" key="1">
    <citation type="submission" date="2021-03" db="EMBL/GenBank/DDBJ databases">
        <title>Draft genome sequence of rust myrtle Austropuccinia psidii MF-1, a brazilian biotype.</title>
        <authorList>
            <person name="Quecine M.C."/>
            <person name="Pachon D.M.R."/>
            <person name="Bonatelli M.L."/>
            <person name="Correr F.H."/>
            <person name="Franceschini L.M."/>
            <person name="Leite T.F."/>
            <person name="Margarido G.R.A."/>
            <person name="Almeida C.A."/>
            <person name="Ferrarezi J.A."/>
            <person name="Labate C.A."/>
        </authorList>
    </citation>
    <scope>NUCLEOTIDE SEQUENCE</scope>
    <source>
        <strain evidence="2">MF-1</strain>
    </source>
</reference>